<evidence type="ECO:0000256" key="5">
    <source>
        <dbReference type="ARBA" id="ARBA00022989"/>
    </source>
</evidence>
<keyword evidence="11" id="KW-1185">Reference proteome</keyword>
<feature type="transmembrane region" description="Helical" evidence="7">
    <location>
        <begin position="170"/>
        <end position="191"/>
    </location>
</feature>
<dbReference type="GO" id="GO:0055085">
    <property type="term" value="P:transmembrane transport"/>
    <property type="evidence" value="ECO:0007669"/>
    <property type="project" value="InterPro"/>
</dbReference>
<gene>
    <name evidence="10" type="ORF">GNZ21_12825</name>
</gene>
<comment type="similarity">
    <text evidence="7">Belongs to the binding-protein-dependent transport system permease family.</text>
</comment>
<evidence type="ECO:0000256" key="3">
    <source>
        <dbReference type="ARBA" id="ARBA00022475"/>
    </source>
</evidence>
<feature type="domain" description="ABC transmembrane type-1" evidence="9">
    <location>
        <begin position="130"/>
        <end position="331"/>
    </location>
</feature>
<keyword evidence="3" id="KW-1003">Cell membrane</keyword>
<feature type="transmembrane region" description="Helical" evidence="7">
    <location>
        <begin position="203"/>
        <end position="223"/>
    </location>
</feature>
<evidence type="ECO:0000256" key="7">
    <source>
        <dbReference type="RuleBase" id="RU363032"/>
    </source>
</evidence>
<evidence type="ECO:0000256" key="8">
    <source>
        <dbReference type="SAM" id="MobiDB-lite"/>
    </source>
</evidence>
<dbReference type="CDD" id="cd06261">
    <property type="entry name" value="TM_PBP2"/>
    <property type="match status" value="1"/>
</dbReference>
<dbReference type="OrthoDB" id="9778910at2"/>
<dbReference type="Pfam" id="PF00528">
    <property type="entry name" value="BPD_transp_1"/>
    <property type="match status" value="1"/>
</dbReference>
<feature type="transmembrane region" description="Helical" evidence="7">
    <location>
        <begin position="138"/>
        <end position="158"/>
    </location>
</feature>
<evidence type="ECO:0000259" key="9">
    <source>
        <dbReference type="PROSITE" id="PS50928"/>
    </source>
</evidence>
<dbReference type="InterPro" id="IPR035906">
    <property type="entry name" value="MetI-like_sf"/>
</dbReference>
<evidence type="ECO:0000313" key="11">
    <source>
        <dbReference type="Proteomes" id="UP000460157"/>
    </source>
</evidence>
<dbReference type="AlphaFoldDB" id="A0A7K1UL74"/>
<feature type="transmembrane region" description="Helical" evidence="7">
    <location>
        <begin position="308"/>
        <end position="331"/>
    </location>
</feature>
<dbReference type="Gene3D" id="1.10.3720.10">
    <property type="entry name" value="MetI-like"/>
    <property type="match status" value="1"/>
</dbReference>
<organism evidence="10 11">
    <name type="scientific">Nesterenkonia alkaliphila</name>
    <dbReference type="NCBI Taxonomy" id="1463631"/>
    <lineage>
        <taxon>Bacteria</taxon>
        <taxon>Bacillati</taxon>
        <taxon>Actinomycetota</taxon>
        <taxon>Actinomycetes</taxon>
        <taxon>Micrococcales</taxon>
        <taxon>Micrococcaceae</taxon>
        <taxon>Nesterenkonia</taxon>
    </lineage>
</organism>
<dbReference type="SUPFAM" id="SSF161098">
    <property type="entry name" value="MetI-like"/>
    <property type="match status" value="1"/>
</dbReference>
<evidence type="ECO:0000256" key="1">
    <source>
        <dbReference type="ARBA" id="ARBA00004651"/>
    </source>
</evidence>
<feature type="region of interest" description="Disordered" evidence="8">
    <location>
        <begin position="343"/>
        <end position="367"/>
    </location>
</feature>
<reference evidence="10 11" key="1">
    <citation type="submission" date="2019-12" db="EMBL/GenBank/DDBJ databases">
        <title>Nesterenkonia muleiensis sp. nov., a novel actinobacterium isolated from sap of Populus euphratica.</title>
        <authorList>
            <person name="Wang R."/>
        </authorList>
    </citation>
    <scope>NUCLEOTIDE SEQUENCE [LARGE SCALE GENOMIC DNA]</scope>
    <source>
        <strain evidence="10 11">F10</strain>
    </source>
</reference>
<sequence length="367" mass="38731">MTAAAAETVSEGSPGNPAAPPGVRRSSGTLHYILRRLGQAVVVLWGAVTLSFLIIHLVPGDPVRIMTGGGEGGEGAALDSAAEAQLREQLGLDQPILIQYFDFLWRAATFDFGMSYSTGQPVSSAIATALPVTIELGIASIIASVLLALLFALGSVLLPTQTLRSGFQSASLLGTAMPSFWVGILLLQLFSFQLGWFPAFGSASWQALVLPSLTLALLTAGTLGQILTRGLNEALAESYADTARAKGISELRVVLRHALRNASLPAFTMVGMMVGGILSGTTIVETIYGRQGIGMYFVQAIQAQDFPLIQALVILSGAFFVIVTLIVDLAYRWIDPRVVAPQEHSSTKKRSTAKTTATKAAEKGGTR</sequence>
<dbReference type="RefSeq" id="WP_157324964.1">
    <property type="nucleotide sequence ID" value="NZ_BMFX01000002.1"/>
</dbReference>
<keyword evidence="6 7" id="KW-0472">Membrane</keyword>
<evidence type="ECO:0000256" key="4">
    <source>
        <dbReference type="ARBA" id="ARBA00022692"/>
    </source>
</evidence>
<proteinExistence type="inferred from homology"/>
<feature type="region of interest" description="Disordered" evidence="8">
    <location>
        <begin position="1"/>
        <end position="23"/>
    </location>
</feature>
<dbReference type="InterPro" id="IPR045621">
    <property type="entry name" value="BPD_transp_1_N"/>
</dbReference>
<evidence type="ECO:0000313" key="10">
    <source>
        <dbReference type="EMBL" id="MVT27223.1"/>
    </source>
</evidence>
<comment type="subcellular location">
    <subcellularLocation>
        <location evidence="1 7">Cell membrane</location>
        <topology evidence="1 7">Multi-pass membrane protein</topology>
    </subcellularLocation>
</comment>
<dbReference type="Pfam" id="PF19300">
    <property type="entry name" value="BPD_transp_1_N"/>
    <property type="match status" value="1"/>
</dbReference>
<dbReference type="Proteomes" id="UP000460157">
    <property type="component" value="Unassembled WGS sequence"/>
</dbReference>
<accession>A0A7K1UL74</accession>
<dbReference type="PANTHER" id="PTHR43163:SF6">
    <property type="entry name" value="DIPEPTIDE TRANSPORT SYSTEM PERMEASE PROTEIN DPPB-RELATED"/>
    <property type="match status" value="1"/>
</dbReference>
<dbReference type="InterPro" id="IPR000515">
    <property type="entry name" value="MetI-like"/>
</dbReference>
<protein>
    <submittedName>
        <fullName evidence="10">ABC transporter permease subunit</fullName>
    </submittedName>
</protein>
<feature type="transmembrane region" description="Helical" evidence="7">
    <location>
        <begin position="266"/>
        <end position="288"/>
    </location>
</feature>
<evidence type="ECO:0000256" key="2">
    <source>
        <dbReference type="ARBA" id="ARBA00022448"/>
    </source>
</evidence>
<dbReference type="EMBL" id="WRPM01000095">
    <property type="protein sequence ID" value="MVT27223.1"/>
    <property type="molecule type" value="Genomic_DNA"/>
</dbReference>
<keyword evidence="4 7" id="KW-0812">Transmembrane</keyword>
<feature type="transmembrane region" description="Helical" evidence="7">
    <location>
        <begin position="40"/>
        <end position="58"/>
    </location>
</feature>
<dbReference type="GO" id="GO:0005886">
    <property type="term" value="C:plasma membrane"/>
    <property type="evidence" value="ECO:0007669"/>
    <property type="project" value="UniProtKB-SubCell"/>
</dbReference>
<keyword evidence="5 7" id="KW-1133">Transmembrane helix</keyword>
<dbReference type="PANTHER" id="PTHR43163">
    <property type="entry name" value="DIPEPTIDE TRANSPORT SYSTEM PERMEASE PROTEIN DPPB-RELATED"/>
    <property type="match status" value="1"/>
</dbReference>
<comment type="caution">
    <text evidence="10">The sequence shown here is derived from an EMBL/GenBank/DDBJ whole genome shotgun (WGS) entry which is preliminary data.</text>
</comment>
<dbReference type="PROSITE" id="PS50928">
    <property type="entry name" value="ABC_TM1"/>
    <property type="match status" value="1"/>
</dbReference>
<name>A0A7K1UL74_9MICC</name>
<evidence type="ECO:0000256" key="6">
    <source>
        <dbReference type="ARBA" id="ARBA00023136"/>
    </source>
</evidence>
<keyword evidence="2 7" id="KW-0813">Transport</keyword>